<feature type="compositionally biased region" description="Low complexity" evidence="1">
    <location>
        <begin position="160"/>
        <end position="175"/>
    </location>
</feature>
<evidence type="ECO:0000256" key="2">
    <source>
        <dbReference type="SAM" id="Phobius"/>
    </source>
</evidence>
<dbReference type="EMBL" id="JACCJB010000009">
    <property type="protein sequence ID" value="KAF6223989.1"/>
    <property type="molecule type" value="Genomic_DNA"/>
</dbReference>
<keyword evidence="2" id="KW-1133">Transmembrane helix</keyword>
<proteinExistence type="predicted"/>
<accession>A0A8H6CIU0</accession>
<keyword evidence="2" id="KW-0472">Membrane</keyword>
<feature type="signal peptide" evidence="3">
    <location>
        <begin position="1"/>
        <end position="19"/>
    </location>
</feature>
<dbReference type="GeneID" id="59338953"/>
<dbReference type="RefSeq" id="XP_037153049.1">
    <property type="nucleotide sequence ID" value="XM_037301415.1"/>
</dbReference>
<keyword evidence="3" id="KW-0732">Signal</keyword>
<name>A0A8H6CIU0_9LECA</name>
<dbReference type="AlphaFoldDB" id="A0A8H6CIU0"/>
<feature type="region of interest" description="Disordered" evidence="1">
    <location>
        <begin position="160"/>
        <end position="187"/>
    </location>
</feature>
<feature type="chain" id="PRO_5034014325" description="Formyl transferase N-terminal domain-containing protein" evidence="3">
    <location>
        <begin position="20"/>
        <end position="627"/>
    </location>
</feature>
<dbReference type="Proteomes" id="UP000593566">
    <property type="component" value="Unassembled WGS sequence"/>
</dbReference>
<organism evidence="4 5">
    <name type="scientific">Letharia lupina</name>
    <dbReference type="NCBI Taxonomy" id="560253"/>
    <lineage>
        <taxon>Eukaryota</taxon>
        <taxon>Fungi</taxon>
        <taxon>Dikarya</taxon>
        <taxon>Ascomycota</taxon>
        <taxon>Pezizomycotina</taxon>
        <taxon>Lecanoromycetes</taxon>
        <taxon>OSLEUM clade</taxon>
        <taxon>Lecanoromycetidae</taxon>
        <taxon>Lecanorales</taxon>
        <taxon>Lecanorineae</taxon>
        <taxon>Parmeliaceae</taxon>
        <taxon>Letharia</taxon>
    </lineage>
</organism>
<dbReference type="Gene3D" id="3.40.50.12230">
    <property type="match status" value="1"/>
</dbReference>
<evidence type="ECO:0008006" key="6">
    <source>
        <dbReference type="Google" id="ProtNLM"/>
    </source>
</evidence>
<protein>
    <recommendedName>
        <fullName evidence="6">Formyl transferase N-terminal domain-containing protein</fullName>
    </recommendedName>
</protein>
<feature type="transmembrane region" description="Helical" evidence="2">
    <location>
        <begin position="192"/>
        <end position="214"/>
    </location>
</feature>
<feature type="compositionally biased region" description="Polar residues" evidence="1">
    <location>
        <begin position="176"/>
        <end position="187"/>
    </location>
</feature>
<reference evidence="4 5" key="1">
    <citation type="journal article" date="2020" name="Genomics">
        <title>Complete, high-quality genomes from long-read metagenomic sequencing of two wolf lichen thalli reveals enigmatic genome architecture.</title>
        <authorList>
            <person name="McKenzie S.K."/>
            <person name="Walston R.F."/>
            <person name="Allen J.L."/>
        </authorList>
    </citation>
    <scope>NUCLEOTIDE SEQUENCE [LARGE SCALE GENOMIC DNA]</scope>
    <source>
        <strain evidence="4">WasteWater1</strain>
    </source>
</reference>
<evidence type="ECO:0000256" key="1">
    <source>
        <dbReference type="SAM" id="MobiDB-lite"/>
    </source>
</evidence>
<gene>
    <name evidence="4" type="ORF">HO133_010563</name>
</gene>
<dbReference type="InterPro" id="IPR036477">
    <property type="entry name" value="Formyl_transf_N_sf"/>
</dbReference>
<keyword evidence="5" id="KW-1185">Reference proteome</keyword>
<comment type="caution">
    <text evidence="4">The sequence shown here is derived from an EMBL/GenBank/DDBJ whole genome shotgun (WGS) entry which is preliminary data.</text>
</comment>
<keyword evidence="2" id="KW-0812">Transmembrane</keyword>
<dbReference type="SUPFAM" id="SSF53328">
    <property type="entry name" value="Formyltransferase"/>
    <property type="match status" value="1"/>
</dbReference>
<evidence type="ECO:0000256" key="3">
    <source>
        <dbReference type="SAM" id="SignalP"/>
    </source>
</evidence>
<evidence type="ECO:0000313" key="4">
    <source>
        <dbReference type="EMBL" id="KAF6223989.1"/>
    </source>
</evidence>
<evidence type="ECO:0000313" key="5">
    <source>
        <dbReference type="Proteomes" id="UP000593566"/>
    </source>
</evidence>
<sequence>MWLASLCAIVLSFARVNVGDNSYNNSYNLFILPTAPGPSNNYVADLSWTLGSTQKIQWSTTVNSYYIALFQQGFHPASGLPLQTIYSVESGGTGQQSFDWQVQIYNSNLSLSPVYFLWLNPGPQGFSSHYFNITNQAQSSSSSSSSTAFTSSTSLTTSMIASSSSSTPPQRSSDTAFASPSNASSSTETVKVGLGVGVGIGIPLVLIAGIWIGLKSVKQRQSSSRVFGPHAKFENLQSKYFIEAAGQEYNPSSIESPLMKRLLIKRILTPHPAGGISVNFATLLASKSIHVIGSMTRGTHFYTNSIDRIATHASRIADSSTTSPPRRPLHLAFFVGSDLFPHLMLSKLVPRLIARGHTPFIFLSADKVNNKAASPDLRELGFFERQLLQDQIIPFLGSAPSDGAACLTVDQIRAQYGILVQRVKSVNGPLFLDVLRKHHIDAGFSLCCHQRFGKDIINHFAAPRALLNLHPGTYRGVMTAIRAMTNKEPSFGYSLHHVSSSYNSGPVLDIRTAPIDYAKSMLHYMNDVYPIGVEMVLDAVGNLARGKNMPAIEQDEAKSRYYTFPTEEKLELVRERGVRLVDAGAMEEVLVGSFAGSEGRDALRVVVREAVRKWYGDESASLSGLRR</sequence>